<dbReference type="Gene3D" id="2.70.70.10">
    <property type="entry name" value="Glucose Permease (Domain IIA)"/>
    <property type="match status" value="1"/>
</dbReference>
<dbReference type="Proteomes" id="UP000244911">
    <property type="component" value="Unassembled WGS sequence"/>
</dbReference>
<evidence type="ECO:0000313" key="2">
    <source>
        <dbReference type="EMBL" id="SPF79244.1"/>
    </source>
</evidence>
<dbReference type="RefSeq" id="WP_306418717.1">
    <property type="nucleotide sequence ID" value="NZ_OMOI01000002.1"/>
</dbReference>
<dbReference type="EMBL" id="OMOI01000002">
    <property type="protein sequence ID" value="SPF79244.1"/>
    <property type="molecule type" value="Genomic_DNA"/>
</dbReference>
<name>A0A2R8ATQ1_9RHOB</name>
<keyword evidence="1" id="KW-0732">Signal</keyword>
<protein>
    <recommendedName>
        <fullName evidence="4">Murein hydrolase activator EnvC</fullName>
    </recommendedName>
</protein>
<evidence type="ECO:0008006" key="4">
    <source>
        <dbReference type="Google" id="ProtNLM"/>
    </source>
</evidence>
<evidence type="ECO:0000256" key="1">
    <source>
        <dbReference type="SAM" id="SignalP"/>
    </source>
</evidence>
<dbReference type="AlphaFoldDB" id="A0A2R8ATQ1"/>
<organism evidence="2 3">
    <name type="scientific">Aliiroseovarius pelagivivens</name>
    <dbReference type="NCBI Taxonomy" id="1639690"/>
    <lineage>
        <taxon>Bacteria</taxon>
        <taxon>Pseudomonadati</taxon>
        <taxon>Pseudomonadota</taxon>
        <taxon>Alphaproteobacteria</taxon>
        <taxon>Rhodobacterales</taxon>
        <taxon>Paracoccaceae</taxon>
        <taxon>Aliiroseovarius</taxon>
    </lineage>
</organism>
<keyword evidence="3" id="KW-1185">Reference proteome</keyword>
<reference evidence="2 3" key="1">
    <citation type="submission" date="2018-03" db="EMBL/GenBank/DDBJ databases">
        <authorList>
            <person name="Keele B.F."/>
        </authorList>
    </citation>
    <scope>NUCLEOTIDE SEQUENCE [LARGE SCALE GENOMIC DNA]</scope>
    <source>
        <strain evidence="2 3">CECT 8811</strain>
    </source>
</reference>
<dbReference type="InterPro" id="IPR011055">
    <property type="entry name" value="Dup_hybrid_motif"/>
</dbReference>
<feature type="signal peptide" evidence="1">
    <location>
        <begin position="1"/>
        <end position="25"/>
    </location>
</feature>
<feature type="chain" id="PRO_5015355662" description="Murein hydrolase activator EnvC" evidence="1">
    <location>
        <begin position="26"/>
        <end position="388"/>
    </location>
</feature>
<evidence type="ECO:0000313" key="3">
    <source>
        <dbReference type="Proteomes" id="UP000244911"/>
    </source>
</evidence>
<accession>A0A2R8ATQ1</accession>
<sequence length="388" mass="40936">MILRHALQPLLAGLALVLATGPLSAQSDPTQTARAAMGQLEAATQALQEAQKSGDRIAALTQTVQAYEEGLSSLRDGLRRINLREATLQAAFNAESDRLGQLLGVLQAIGKAPEPALLVHPSGPLGTARSGMILSEVTPALQAQAEDLRLRLEEQRTLRALQENAVDTLQAGLAGVQEARFELSLAIARRTQLPRRFVADEARMKTLVESADTLASFAEGLMSDPKANASATALPDFASVRGRLAMPVLGRVLRGYGERDAAGIQRPGLIVVTRPLSIVTTPWPATIRYLGPLLDYGNVAILEPGDGYLLVLAGLGQLYGDVGEVLAQGAPVGLMGGADPAVSSGDDQAFLIAAEEGTGAERSETLYIELRKDGKPVDPTNWFAAGKD</sequence>
<dbReference type="SUPFAM" id="SSF51261">
    <property type="entry name" value="Duplicated hybrid motif"/>
    <property type="match status" value="1"/>
</dbReference>
<proteinExistence type="predicted"/>
<gene>
    <name evidence="2" type="ORF">ALP8811_03183</name>
</gene>